<feature type="compositionally biased region" description="Polar residues" evidence="1">
    <location>
        <begin position="1"/>
        <end position="12"/>
    </location>
</feature>
<evidence type="ECO:0000313" key="3">
    <source>
        <dbReference type="Proteomes" id="UP001500454"/>
    </source>
</evidence>
<proteinExistence type="predicted"/>
<name>A0ABP8JNC2_9BACT</name>
<evidence type="ECO:0000313" key="2">
    <source>
        <dbReference type="EMBL" id="GAA4393541.1"/>
    </source>
</evidence>
<feature type="compositionally biased region" description="Basic and acidic residues" evidence="1">
    <location>
        <begin position="14"/>
        <end position="67"/>
    </location>
</feature>
<gene>
    <name evidence="2" type="ORF">GCM10023186_45200</name>
</gene>
<keyword evidence="3" id="KW-1185">Reference proteome</keyword>
<feature type="region of interest" description="Disordered" evidence="1">
    <location>
        <begin position="1"/>
        <end position="67"/>
    </location>
</feature>
<sequence length="119" mass="13204">MADNPNPNQSSEQKAADAAKAKATQDAEREKLKAELRKEIEAEQKAQAKAGQSEDLKKAKAEFKMPEGEEGYTHVRITQLNGQVLEEPQIKAFDPHQYETSISKQAGFKADVLHKGKVK</sequence>
<comment type="caution">
    <text evidence="2">The sequence shown here is derived from an EMBL/GenBank/DDBJ whole genome shotgun (WGS) entry which is preliminary data.</text>
</comment>
<evidence type="ECO:0000256" key="1">
    <source>
        <dbReference type="SAM" id="MobiDB-lite"/>
    </source>
</evidence>
<dbReference type="Proteomes" id="UP001500454">
    <property type="component" value="Unassembled WGS sequence"/>
</dbReference>
<accession>A0ABP8JNC2</accession>
<organism evidence="2 3">
    <name type="scientific">Hymenobacter koreensis</name>
    <dbReference type="NCBI Taxonomy" id="1084523"/>
    <lineage>
        <taxon>Bacteria</taxon>
        <taxon>Pseudomonadati</taxon>
        <taxon>Bacteroidota</taxon>
        <taxon>Cytophagia</taxon>
        <taxon>Cytophagales</taxon>
        <taxon>Hymenobacteraceae</taxon>
        <taxon>Hymenobacter</taxon>
    </lineage>
</organism>
<dbReference type="RefSeq" id="WP_345228007.1">
    <property type="nucleotide sequence ID" value="NZ_BAABHA010000015.1"/>
</dbReference>
<dbReference type="EMBL" id="BAABHA010000015">
    <property type="protein sequence ID" value="GAA4393541.1"/>
    <property type="molecule type" value="Genomic_DNA"/>
</dbReference>
<protein>
    <submittedName>
        <fullName evidence="2">Uncharacterized protein</fullName>
    </submittedName>
</protein>
<reference evidence="3" key="1">
    <citation type="journal article" date="2019" name="Int. J. Syst. Evol. Microbiol.">
        <title>The Global Catalogue of Microorganisms (GCM) 10K type strain sequencing project: providing services to taxonomists for standard genome sequencing and annotation.</title>
        <authorList>
            <consortium name="The Broad Institute Genomics Platform"/>
            <consortium name="The Broad Institute Genome Sequencing Center for Infectious Disease"/>
            <person name="Wu L."/>
            <person name="Ma J."/>
        </authorList>
    </citation>
    <scope>NUCLEOTIDE SEQUENCE [LARGE SCALE GENOMIC DNA]</scope>
    <source>
        <strain evidence="3">JCM 17924</strain>
    </source>
</reference>